<organism evidence="3 4">
    <name type="scientific">Dactylosporangium aurantiacum</name>
    <dbReference type="NCBI Taxonomy" id="35754"/>
    <lineage>
        <taxon>Bacteria</taxon>
        <taxon>Bacillati</taxon>
        <taxon>Actinomycetota</taxon>
        <taxon>Actinomycetes</taxon>
        <taxon>Micromonosporales</taxon>
        <taxon>Micromonosporaceae</taxon>
        <taxon>Dactylosporangium</taxon>
    </lineage>
</organism>
<sequence length="329" mass="34091">MNDPTLDLLTAADPARDVPVPLGDVETLLRRASGDVTGYDVTMPVRHRRRALIGVAAAVVVAVTGAVVLNRAPAGPDTPPPLAPPGTAASSAPAGCLDRIADGMGPAPYDTAKGAYEYLRTRSLSGSIFVTQDGRFATASYEVETSTWTAADGSQRRRVVVPQPTFPDETSEAYFRAHPDRGMKVGTRVEDVPAGEAGRVDVFAAMTAIFRQSAEGDPSRTLAGAADLVGSRVLDASQRATLLRFLARTNGVTCTGTLTDPVGRTGVAVTAPMDAGPSPSPGDRPARLLVVDPATGEILASGVTDTGGTTWDAVHLERGFTDSRPATTG</sequence>
<gene>
    <name evidence="3" type="ORF">Daura_29735</name>
</gene>
<evidence type="ECO:0000313" key="4">
    <source>
        <dbReference type="Proteomes" id="UP001058003"/>
    </source>
</evidence>
<dbReference type="EMBL" id="CP073767">
    <property type="protein sequence ID" value="UWZ50972.1"/>
    <property type="molecule type" value="Genomic_DNA"/>
</dbReference>
<feature type="transmembrane region" description="Helical" evidence="2">
    <location>
        <begin position="51"/>
        <end position="69"/>
    </location>
</feature>
<feature type="region of interest" description="Disordered" evidence="1">
    <location>
        <begin position="75"/>
        <end position="94"/>
    </location>
</feature>
<keyword evidence="2" id="KW-0812">Transmembrane</keyword>
<evidence type="ECO:0000313" key="3">
    <source>
        <dbReference type="EMBL" id="UWZ50972.1"/>
    </source>
</evidence>
<name>A0A9Q9I7X2_9ACTN</name>
<dbReference type="OrthoDB" id="5176520at2"/>
<dbReference type="AlphaFoldDB" id="A0A9Q9I7X2"/>
<reference evidence="3" key="1">
    <citation type="submission" date="2021-04" db="EMBL/GenBank/DDBJ databases">
        <title>Dactylosporangium aurantiacum NRRL B-8018 full assembly.</title>
        <authorList>
            <person name="Hartkoorn R.C."/>
            <person name="Beaudoing E."/>
            <person name="Hot D."/>
        </authorList>
    </citation>
    <scope>NUCLEOTIDE SEQUENCE</scope>
    <source>
        <strain evidence="3">NRRL B-8018</strain>
    </source>
</reference>
<dbReference type="Proteomes" id="UP001058003">
    <property type="component" value="Chromosome"/>
</dbReference>
<protein>
    <recommendedName>
        <fullName evidence="5">CU044_5270 family protein</fullName>
    </recommendedName>
</protein>
<keyword evidence="4" id="KW-1185">Reference proteome</keyword>
<dbReference type="RefSeq" id="WP_052387085.1">
    <property type="nucleotide sequence ID" value="NZ_CP073767.1"/>
</dbReference>
<keyword evidence="2" id="KW-0472">Membrane</keyword>
<proteinExistence type="predicted"/>
<dbReference type="KEGG" id="daur:Daura_29735"/>
<keyword evidence="2" id="KW-1133">Transmembrane helix</keyword>
<evidence type="ECO:0008006" key="5">
    <source>
        <dbReference type="Google" id="ProtNLM"/>
    </source>
</evidence>
<feature type="compositionally biased region" description="Low complexity" evidence="1">
    <location>
        <begin position="85"/>
        <end position="94"/>
    </location>
</feature>
<accession>A0A9Q9I7X2</accession>
<evidence type="ECO:0000256" key="2">
    <source>
        <dbReference type="SAM" id="Phobius"/>
    </source>
</evidence>
<evidence type="ECO:0000256" key="1">
    <source>
        <dbReference type="SAM" id="MobiDB-lite"/>
    </source>
</evidence>